<evidence type="ECO:0000259" key="13">
    <source>
        <dbReference type="PROSITE" id="PS51671"/>
    </source>
</evidence>
<dbReference type="SUPFAM" id="SSF55021">
    <property type="entry name" value="ACT-like"/>
    <property type="match status" value="1"/>
</dbReference>
<keyword evidence="6 11" id="KW-0479">Metal-binding</keyword>
<protein>
    <recommendedName>
        <fullName evidence="11">L-serine deaminase</fullName>
    </recommendedName>
</protein>
<dbReference type="InterPro" id="IPR051318">
    <property type="entry name" value="Fe-S_L-Ser"/>
</dbReference>
<comment type="pathway">
    <text evidence="2 11">Carbohydrate biosynthesis; gluconeogenesis.</text>
</comment>
<evidence type="ECO:0000256" key="8">
    <source>
        <dbReference type="ARBA" id="ARBA00023014"/>
    </source>
</evidence>
<dbReference type="GO" id="GO:0046872">
    <property type="term" value="F:metal ion binding"/>
    <property type="evidence" value="ECO:0007669"/>
    <property type="project" value="UniProtKB-UniRule"/>
</dbReference>
<comment type="cofactor">
    <cofactor evidence="1 12">
        <name>[4Fe-4S] cluster</name>
        <dbReference type="ChEBI" id="CHEBI:49883"/>
    </cofactor>
</comment>
<dbReference type="AlphaFoldDB" id="A0AAE3DRY0"/>
<evidence type="ECO:0000256" key="9">
    <source>
        <dbReference type="ARBA" id="ARBA00023239"/>
    </source>
</evidence>
<dbReference type="NCBIfam" id="TIGR00719">
    <property type="entry name" value="sda_beta"/>
    <property type="match status" value="1"/>
</dbReference>
<evidence type="ECO:0000256" key="6">
    <source>
        <dbReference type="ARBA" id="ARBA00022723"/>
    </source>
</evidence>
<evidence type="ECO:0000256" key="7">
    <source>
        <dbReference type="ARBA" id="ARBA00023004"/>
    </source>
</evidence>
<dbReference type="InterPro" id="IPR002912">
    <property type="entry name" value="ACT_dom"/>
</dbReference>
<evidence type="ECO:0000313" key="15">
    <source>
        <dbReference type="Proteomes" id="UP001197875"/>
    </source>
</evidence>
<dbReference type="PANTHER" id="PTHR30182:SF12">
    <property type="entry name" value="L-SERINE DEHYDRATASE, BETA CHAIN-RELATED"/>
    <property type="match status" value="1"/>
</dbReference>
<dbReference type="Gene3D" id="3.30.70.260">
    <property type="match status" value="1"/>
</dbReference>
<keyword evidence="15" id="KW-1185">Reference proteome</keyword>
<evidence type="ECO:0000256" key="4">
    <source>
        <dbReference type="ARBA" id="ARBA00022432"/>
    </source>
</evidence>
<dbReference type="Pfam" id="PF01842">
    <property type="entry name" value="ACT"/>
    <property type="match status" value="1"/>
</dbReference>
<dbReference type="EMBL" id="JAJEPR010000006">
    <property type="protein sequence ID" value="MCC2189310.1"/>
    <property type="molecule type" value="Genomic_DNA"/>
</dbReference>
<reference evidence="14 15" key="1">
    <citation type="submission" date="2021-10" db="EMBL/GenBank/DDBJ databases">
        <title>Anaerobic single-cell dispensing facilitates the cultivation of human gut bacteria.</title>
        <authorList>
            <person name="Afrizal A."/>
        </authorList>
    </citation>
    <scope>NUCLEOTIDE SEQUENCE [LARGE SCALE GENOMIC DNA]</scope>
    <source>
        <strain evidence="14 15">CLA-AA-H277</strain>
    </source>
</reference>
<dbReference type="GO" id="GO:0003941">
    <property type="term" value="F:L-serine ammonia-lyase activity"/>
    <property type="evidence" value="ECO:0007669"/>
    <property type="project" value="UniProtKB-UniRule"/>
</dbReference>
<keyword evidence="9 11" id="KW-0456">Lyase</keyword>
<organism evidence="14 15">
    <name type="scientific">Fusicatenibacter faecihominis</name>
    <dbReference type="NCBI Taxonomy" id="2881276"/>
    <lineage>
        <taxon>Bacteria</taxon>
        <taxon>Bacillati</taxon>
        <taxon>Bacillota</taxon>
        <taxon>Clostridia</taxon>
        <taxon>Lachnospirales</taxon>
        <taxon>Lachnospiraceae</taxon>
        <taxon>Fusicatenibacter</taxon>
    </lineage>
</organism>
<keyword evidence="5 11" id="KW-0004">4Fe-4S</keyword>
<gene>
    <name evidence="14" type="primary">sdaAB</name>
    <name evidence="14" type="ORF">LKD71_05690</name>
</gene>
<dbReference type="SUPFAM" id="SSF143548">
    <property type="entry name" value="Serine metabolism enzymes domain"/>
    <property type="match status" value="1"/>
</dbReference>
<comment type="catalytic activity">
    <reaction evidence="10 11 12">
        <text>L-serine = pyruvate + NH4(+)</text>
        <dbReference type="Rhea" id="RHEA:19169"/>
        <dbReference type="ChEBI" id="CHEBI:15361"/>
        <dbReference type="ChEBI" id="CHEBI:28938"/>
        <dbReference type="ChEBI" id="CHEBI:33384"/>
        <dbReference type="EC" id="4.3.1.17"/>
    </reaction>
</comment>
<dbReference type="FunFam" id="3.30.70.260:FF:000008">
    <property type="entry name" value="D-3-phosphoglycerate dehydrogenase, chloroplastic"/>
    <property type="match status" value="1"/>
</dbReference>
<evidence type="ECO:0000256" key="10">
    <source>
        <dbReference type="ARBA" id="ARBA00049406"/>
    </source>
</evidence>
<keyword evidence="7 11" id="KW-0408">Iron</keyword>
<dbReference type="Proteomes" id="UP001197875">
    <property type="component" value="Unassembled WGS sequence"/>
</dbReference>
<evidence type="ECO:0000256" key="1">
    <source>
        <dbReference type="ARBA" id="ARBA00001966"/>
    </source>
</evidence>
<evidence type="ECO:0000256" key="2">
    <source>
        <dbReference type="ARBA" id="ARBA00004742"/>
    </source>
</evidence>
<dbReference type="Gene3D" id="3.30.1330.90">
    <property type="entry name" value="D-3-phosphoglycerate dehydrogenase, domain 3"/>
    <property type="match status" value="1"/>
</dbReference>
<evidence type="ECO:0000256" key="11">
    <source>
        <dbReference type="PIRNR" id="PIRNR036692"/>
    </source>
</evidence>
<evidence type="ECO:0000256" key="12">
    <source>
        <dbReference type="RuleBase" id="RU366059"/>
    </source>
</evidence>
<feature type="domain" description="ACT" evidence="13">
    <location>
        <begin position="146"/>
        <end position="218"/>
    </location>
</feature>
<evidence type="ECO:0000256" key="3">
    <source>
        <dbReference type="ARBA" id="ARBA00008636"/>
    </source>
</evidence>
<comment type="similarity">
    <text evidence="3 11 12">Belongs to the iron-sulfur dependent L-serine dehydratase family.</text>
</comment>
<accession>A0AAE3DRY0</accession>
<dbReference type="InterPro" id="IPR004643">
    <property type="entry name" value="Fe-S_L-Ser_bsu"/>
</dbReference>
<evidence type="ECO:0000313" key="14">
    <source>
        <dbReference type="EMBL" id="MCC2189310.1"/>
    </source>
</evidence>
<dbReference type="InterPro" id="IPR029009">
    <property type="entry name" value="ASB_dom_sf"/>
</dbReference>
<comment type="caution">
    <text evidence="14">The sequence shown here is derived from an EMBL/GenBank/DDBJ whole genome shotgun (WGS) entry which is preliminary data.</text>
</comment>
<dbReference type="GO" id="GO:0051539">
    <property type="term" value="F:4 iron, 4 sulfur cluster binding"/>
    <property type="evidence" value="ECO:0007669"/>
    <property type="project" value="UniProtKB-UniRule"/>
</dbReference>
<dbReference type="PROSITE" id="PS51671">
    <property type="entry name" value="ACT"/>
    <property type="match status" value="1"/>
</dbReference>
<dbReference type="GO" id="GO:0006094">
    <property type="term" value="P:gluconeogenesis"/>
    <property type="evidence" value="ECO:0007669"/>
    <property type="project" value="UniProtKB-UniRule"/>
</dbReference>
<proteinExistence type="inferred from homology"/>
<dbReference type="PIRSF" id="PIRSF036692">
    <property type="entry name" value="SDH_B"/>
    <property type="match status" value="1"/>
</dbReference>
<sequence>MNIFDILGPVMVGPSSSHTAGAARIGLMTRKLLGAEPVEADIRMYGSFAATGKGHGTDRAIIAGLLGMEPDDMRIPESFAIAEKEGMKFTFGTADLKGAHPNSVVLHVKGKNGRERKVQACSLGGGRIMINELDGIELNCTCEMPTIVVNHVDQPGRVAEVTTMLSMLSINIATMSVYRDRRGGRAVMVVELDQEIDGSVLNILQSLKGILKVTYISTGGK</sequence>
<keyword evidence="4 11" id="KW-0312">Gluconeogenesis</keyword>
<keyword evidence="8 11" id="KW-0411">Iron-sulfur</keyword>
<evidence type="ECO:0000256" key="5">
    <source>
        <dbReference type="ARBA" id="ARBA00022485"/>
    </source>
</evidence>
<dbReference type="InterPro" id="IPR005131">
    <property type="entry name" value="Ser_deHydtase_bsu"/>
</dbReference>
<dbReference type="RefSeq" id="WP_178045386.1">
    <property type="nucleotide sequence ID" value="NZ_JAJEPR010000006.1"/>
</dbReference>
<dbReference type="Pfam" id="PF03315">
    <property type="entry name" value="SDH_beta"/>
    <property type="match status" value="1"/>
</dbReference>
<dbReference type="PANTHER" id="PTHR30182">
    <property type="entry name" value="L-SERINE DEHYDRATASE"/>
    <property type="match status" value="1"/>
</dbReference>
<dbReference type="CDD" id="cd04903">
    <property type="entry name" value="ACT_LSD"/>
    <property type="match status" value="1"/>
</dbReference>
<dbReference type="InterPro" id="IPR045865">
    <property type="entry name" value="ACT-like_dom_sf"/>
</dbReference>
<name>A0AAE3DRY0_9FIRM</name>